<dbReference type="KEGG" id="ecc:c1279"/>
<dbReference type="Proteomes" id="UP000001410">
    <property type="component" value="Chromosome"/>
</dbReference>
<name>A0A0H2V654_ECOL6</name>
<dbReference type="AlphaFoldDB" id="A0A0H2V654"/>
<dbReference type="eggNOG" id="ENOG5030ZTP">
    <property type="taxonomic scope" value="Bacteria"/>
</dbReference>
<sequence>MPLPVLSLHRLSSPGRRVILVPESRLQGQIASAQALQHRFCHHPQCTVELNVGINAVNGPGMDTFSFCTATGNPAFQHILLDGLISTPQVLTVILPASWRQNVGGGDGLMFVTITVSQCRLCQRLACRWRQDQRLHGITLLLYPVKHAHHLVSPFNNFLHYVSPVWNTHFPQRLTTDAAVLADEPEVTRQHLVAGGTVMRVEQNNFRDMLSVYLSGPPQTQHVFGVSPAARVAHTGLAGEEWLKAFPLQAFQYGDGGDVRIVLASGRVFLFPENPRHMVHQLFMCQWTVTTYLVCSITKTTG</sequence>
<dbReference type="EMBL" id="AE014075">
    <property type="protein sequence ID" value="AAN79753.1"/>
    <property type="molecule type" value="Genomic_DNA"/>
</dbReference>
<reference evidence="1 2" key="1">
    <citation type="journal article" date="2002" name="Proc. Natl. Acad. Sci. U.S.A.">
        <title>Extensive mosaic structure revealed by the complete genome sequence of uropathogenic Escherichia coli.</title>
        <authorList>
            <person name="Welch R.A."/>
            <person name="Burland V."/>
            <person name="Plunkett G.III."/>
            <person name="Redford P."/>
            <person name="Roesch P."/>
            <person name="Rasko D."/>
            <person name="Buckles E.L."/>
            <person name="Liou S.R."/>
            <person name="Boutin A."/>
            <person name="Hackett J."/>
            <person name="Stroud D."/>
            <person name="Mayhew G.F."/>
            <person name="Rose D.J."/>
            <person name="Zhou S."/>
            <person name="Schwartz D.C."/>
            <person name="Perna N.T."/>
            <person name="Mobley H.L."/>
            <person name="Donnenberg M.S."/>
            <person name="Blattner F.R."/>
        </authorList>
    </citation>
    <scope>NUCLEOTIDE SEQUENCE [LARGE SCALE GENOMIC DNA]</scope>
    <source>
        <strain evidence="2">CFT073 / ATCC 700928 / UPEC</strain>
    </source>
</reference>
<organism evidence="1 2">
    <name type="scientific">Escherichia coli O6:H1 (strain CFT073 / ATCC 700928 / UPEC)</name>
    <dbReference type="NCBI Taxonomy" id="199310"/>
    <lineage>
        <taxon>Bacteria</taxon>
        <taxon>Pseudomonadati</taxon>
        <taxon>Pseudomonadota</taxon>
        <taxon>Gammaproteobacteria</taxon>
        <taxon>Enterobacterales</taxon>
        <taxon>Enterobacteriaceae</taxon>
        <taxon>Escherichia</taxon>
    </lineage>
</organism>
<evidence type="ECO:0000313" key="1">
    <source>
        <dbReference type="EMBL" id="AAN79753.1"/>
    </source>
</evidence>
<accession>A0A0H2V654</accession>
<keyword evidence="2" id="KW-1185">Reference proteome</keyword>
<dbReference type="HOGENOM" id="CLU_986038_0_0_6"/>
<protein>
    <submittedName>
        <fullName evidence="1">Uncharacterized protein</fullName>
    </submittedName>
</protein>
<evidence type="ECO:0000313" key="2">
    <source>
        <dbReference type="Proteomes" id="UP000001410"/>
    </source>
</evidence>
<gene>
    <name evidence="1" type="ordered locus">c1279</name>
</gene>
<proteinExistence type="predicted"/>